<evidence type="ECO:0000313" key="10">
    <source>
        <dbReference type="Proteomes" id="UP001293593"/>
    </source>
</evidence>
<name>A0AAE1JN11_9FABA</name>
<dbReference type="Pfam" id="PF00282">
    <property type="entry name" value="Pyridoxal_deC"/>
    <property type="match status" value="1"/>
</dbReference>
<dbReference type="InterPro" id="IPR002129">
    <property type="entry name" value="PyrdxlP-dep_de-COase"/>
</dbReference>
<organism evidence="9 10">
    <name type="scientific">Acacia crassicarpa</name>
    <name type="common">northern wattle</name>
    <dbReference type="NCBI Taxonomy" id="499986"/>
    <lineage>
        <taxon>Eukaryota</taxon>
        <taxon>Viridiplantae</taxon>
        <taxon>Streptophyta</taxon>
        <taxon>Embryophyta</taxon>
        <taxon>Tracheophyta</taxon>
        <taxon>Spermatophyta</taxon>
        <taxon>Magnoliopsida</taxon>
        <taxon>eudicotyledons</taxon>
        <taxon>Gunneridae</taxon>
        <taxon>Pentapetalae</taxon>
        <taxon>rosids</taxon>
        <taxon>fabids</taxon>
        <taxon>Fabales</taxon>
        <taxon>Fabaceae</taxon>
        <taxon>Caesalpinioideae</taxon>
        <taxon>mimosoid clade</taxon>
        <taxon>Acacieae</taxon>
        <taxon>Acacia</taxon>
    </lineage>
</organism>
<dbReference type="GO" id="GO:0016831">
    <property type="term" value="F:carboxy-lyase activity"/>
    <property type="evidence" value="ECO:0007669"/>
    <property type="project" value="UniProtKB-KW"/>
</dbReference>
<comment type="cofactor">
    <cofactor evidence="1 7 8">
        <name>pyridoxal 5'-phosphate</name>
        <dbReference type="ChEBI" id="CHEBI:597326"/>
    </cofactor>
</comment>
<evidence type="ECO:0000256" key="7">
    <source>
        <dbReference type="PIRSR" id="PIRSR602129-50"/>
    </source>
</evidence>
<dbReference type="InterPro" id="IPR015424">
    <property type="entry name" value="PyrdxlP-dep_Trfase"/>
</dbReference>
<dbReference type="PANTHER" id="PTHR46101:SF21">
    <property type="entry name" value="SERINE DECARBOXYLASE"/>
    <property type="match status" value="1"/>
</dbReference>
<protein>
    <recommendedName>
        <fullName evidence="11">Serine decarboxylase</fullName>
    </recommendedName>
</protein>
<gene>
    <name evidence="9" type="ORF">QN277_019938</name>
</gene>
<dbReference type="GO" id="GO:0030170">
    <property type="term" value="F:pyridoxal phosphate binding"/>
    <property type="evidence" value="ECO:0007669"/>
    <property type="project" value="InterPro"/>
</dbReference>
<dbReference type="InterPro" id="IPR015421">
    <property type="entry name" value="PyrdxlP-dep_Trfase_major"/>
</dbReference>
<evidence type="ECO:0008006" key="11">
    <source>
        <dbReference type="Google" id="ProtNLM"/>
    </source>
</evidence>
<dbReference type="EMBL" id="JAWXYG010000005">
    <property type="protein sequence ID" value="KAK4271213.1"/>
    <property type="molecule type" value="Genomic_DNA"/>
</dbReference>
<evidence type="ECO:0000256" key="4">
    <source>
        <dbReference type="ARBA" id="ARBA00022898"/>
    </source>
</evidence>
<evidence type="ECO:0000313" key="9">
    <source>
        <dbReference type="EMBL" id="KAK4271213.1"/>
    </source>
</evidence>
<keyword evidence="10" id="KW-1185">Reference proteome</keyword>
<evidence type="ECO:0000256" key="8">
    <source>
        <dbReference type="RuleBase" id="RU000382"/>
    </source>
</evidence>
<dbReference type="InterPro" id="IPR015422">
    <property type="entry name" value="PyrdxlP-dep_Trfase_small"/>
</dbReference>
<evidence type="ECO:0000256" key="3">
    <source>
        <dbReference type="ARBA" id="ARBA00022793"/>
    </source>
</evidence>
<evidence type="ECO:0000256" key="6">
    <source>
        <dbReference type="ARBA" id="ARBA00050312"/>
    </source>
</evidence>
<dbReference type="NCBIfam" id="NF002748">
    <property type="entry name" value="PRK02769.1"/>
    <property type="match status" value="1"/>
</dbReference>
<comment type="caution">
    <text evidence="9">The sequence shown here is derived from an EMBL/GenBank/DDBJ whole genome shotgun (WGS) entry which is preliminary data.</text>
</comment>
<accession>A0AAE1JN11</accession>
<evidence type="ECO:0000256" key="1">
    <source>
        <dbReference type="ARBA" id="ARBA00001933"/>
    </source>
</evidence>
<dbReference type="InterPro" id="IPR051151">
    <property type="entry name" value="Group_II_Decarboxylase"/>
</dbReference>
<sequence>MDRSVGIVADESSIMKAVEPLPEDFDPTAVIKDPVPPVVENNGSVRGVTKMREDKSKREIVLGRNVHTSCLEVTEPDADDEMTGDRDAYMASVLARYRKSLMERTKHHLGYPYNLDFDYGALAQLQHFSINNLGDPFIESNYGVHSRQFEVGVLDWFARLWEIEKNEYWGYITNCGTEGNLHGILVGREVFPDGILYTSRETHYSIFKAARMYRMECMKVDTHCTGEIDCDDFKAKISRNKDKPAIVNVNIGTTVKGAVDDLDLVIKTLEEAGFSHNRFYIHCDGALFGLMMPFVKRAPKVSFKKPIGSVSVSGHKFVGCPMPCGVQITRLEHVNVLSRNVEYLASRDATIMGSRNGHAPIFLWYTLNRKGYRGFQKEVQKCLRNAHYLKDRLRDSGIGAMLNELSSTVVFERPHDEEFTRRWQLACQGNIAHVVVMPNITIEKLDKFLEELVVKRAKWFEDGNCQPRCIASDVGESSCLCALHK</sequence>
<evidence type="ECO:0000256" key="5">
    <source>
        <dbReference type="ARBA" id="ARBA00023239"/>
    </source>
</evidence>
<keyword evidence="5 8" id="KW-0456">Lyase</keyword>
<dbReference type="SUPFAM" id="SSF53383">
    <property type="entry name" value="PLP-dependent transferases"/>
    <property type="match status" value="1"/>
</dbReference>
<comment type="similarity">
    <text evidence="2 8">Belongs to the group II decarboxylase family.</text>
</comment>
<comment type="catalytic activity">
    <reaction evidence="6">
        <text>L-serine + H(+) = ethanolamine + CO2</text>
        <dbReference type="Rhea" id="RHEA:45824"/>
        <dbReference type="ChEBI" id="CHEBI:15378"/>
        <dbReference type="ChEBI" id="CHEBI:16526"/>
        <dbReference type="ChEBI" id="CHEBI:33384"/>
        <dbReference type="ChEBI" id="CHEBI:57603"/>
    </reaction>
</comment>
<keyword evidence="3" id="KW-0210">Decarboxylase</keyword>
<dbReference type="AlphaFoldDB" id="A0AAE1JN11"/>
<dbReference type="Gene3D" id="3.40.640.10">
    <property type="entry name" value="Type I PLP-dependent aspartate aminotransferase-like (Major domain)"/>
    <property type="match status" value="1"/>
</dbReference>
<dbReference type="InterPro" id="IPR021115">
    <property type="entry name" value="Pyridoxal-P_BS"/>
</dbReference>
<dbReference type="GO" id="GO:0019752">
    <property type="term" value="P:carboxylic acid metabolic process"/>
    <property type="evidence" value="ECO:0007669"/>
    <property type="project" value="InterPro"/>
</dbReference>
<dbReference type="PROSITE" id="PS00392">
    <property type="entry name" value="DDC_GAD_HDC_YDC"/>
    <property type="match status" value="1"/>
</dbReference>
<evidence type="ECO:0000256" key="2">
    <source>
        <dbReference type="ARBA" id="ARBA00009533"/>
    </source>
</evidence>
<keyword evidence="4 7" id="KW-0663">Pyridoxal phosphate</keyword>
<dbReference type="Proteomes" id="UP001293593">
    <property type="component" value="Unassembled WGS sequence"/>
</dbReference>
<dbReference type="PANTHER" id="PTHR46101">
    <property type="match status" value="1"/>
</dbReference>
<proteinExistence type="inferred from homology"/>
<feature type="modified residue" description="N6-(pyridoxal phosphate)lysine" evidence="7">
    <location>
        <position position="316"/>
    </location>
</feature>
<dbReference type="FunFam" id="3.40.640.10:FF:000069">
    <property type="entry name" value="Serine decarboxylase 1"/>
    <property type="match status" value="1"/>
</dbReference>
<reference evidence="9" key="1">
    <citation type="submission" date="2023-10" db="EMBL/GenBank/DDBJ databases">
        <title>Chromosome-level genome of the transformable northern wattle, Acacia crassicarpa.</title>
        <authorList>
            <person name="Massaro I."/>
            <person name="Sinha N.R."/>
            <person name="Poethig S."/>
            <person name="Leichty A.R."/>
        </authorList>
    </citation>
    <scope>NUCLEOTIDE SEQUENCE</scope>
    <source>
        <strain evidence="9">Acra3RX</strain>
        <tissue evidence="9">Leaf</tissue>
    </source>
</reference>
<dbReference type="Gene3D" id="3.90.1150.10">
    <property type="entry name" value="Aspartate Aminotransferase, domain 1"/>
    <property type="match status" value="1"/>
</dbReference>